<evidence type="ECO:0000313" key="2">
    <source>
        <dbReference type="Proteomes" id="UP000825935"/>
    </source>
</evidence>
<sequence>MAQRYETPLGDFPRFLGSSDEDPDAHIQLFELICGAHEIVDEGRKLRIFPATLRRDASEWYANLGVQERTTYNDLKTNFLRKFGGQGFEEKLAEQFDHL</sequence>
<keyword evidence="2" id="KW-1185">Reference proteome</keyword>
<organism evidence="1 2">
    <name type="scientific">Ceratopteris richardii</name>
    <name type="common">Triangle waterfern</name>
    <dbReference type="NCBI Taxonomy" id="49495"/>
    <lineage>
        <taxon>Eukaryota</taxon>
        <taxon>Viridiplantae</taxon>
        <taxon>Streptophyta</taxon>
        <taxon>Embryophyta</taxon>
        <taxon>Tracheophyta</taxon>
        <taxon>Polypodiopsida</taxon>
        <taxon>Polypodiidae</taxon>
        <taxon>Polypodiales</taxon>
        <taxon>Pteridineae</taxon>
        <taxon>Pteridaceae</taxon>
        <taxon>Parkerioideae</taxon>
        <taxon>Ceratopteris</taxon>
    </lineage>
</organism>
<gene>
    <name evidence="1" type="ORF">KP509_29G036900</name>
</gene>
<dbReference type="Proteomes" id="UP000825935">
    <property type="component" value="Chromosome 29"/>
</dbReference>
<dbReference type="EMBL" id="CM035434">
    <property type="protein sequence ID" value="KAH7291821.1"/>
    <property type="molecule type" value="Genomic_DNA"/>
</dbReference>
<reference evidence="1" key="1">
    <citation type="submission" date="2021-08" db="EMBL/GenBank/DDBJ databases">
        <title>WGS assembly of Ceratopteris richardii.</title>
        <authorList>
            <person name="Marchant D.B."/>
            <person name="Chen G."/>
            <person name="Jenkins J."/>
            <person name="Shu S."/>
            <person name="Leebens-Mack J."/>
            <person name="Grimwood J."/>
            <person name="Schmutz J."/>
            <person name="Soltis P."/>
            <person name="Soltis D."/>
            <person name="Chen Z.-H."/>
        </authorList>
    </citation>
    <scope>NUCLEOTIDE SEQUENCE</scope>
    <source>
        <strain evidence="1">Whitten #5841</strain>
        <tissue evidence="1">Leaf</tissue>
    </source>
</reference>
<dbReference type="PANTHER" id="PTHR33223:SF6">
    <property type="entry name" value="CCHC-TYPE DOMAIN-CONTAINING PROTEIN"/>
    <property type="match status" value="1"/>
</dbReference>
<comment type="caution">
    <text evidence="1">The sequence shown here is derived from an EMBL/GenBank/DDBJ whole genome shotgun (WGS) entry which is preliminary data.</text>
</comment>
<evidence type="ECO:0008006" key="3">
    <source>
        <dbReference type="Google" id="ProtNLM"/>
    </source>
</evidence>
<name>A0A8T2R7T1_CERRI</name>
<dbReference type="AlphaFoldDB" id="A0A8T2R7T1"/>
<dbReference type="OrthoDB" id="1740536at2759"/>
<accession>A0A8T2R7T1</accession>
<dbReference type="OMA" id="RDASEWY"/>
<evidence type="ECO:0000313" key="1">
    <source>
        <dbReference type="EMBL" id="KAH7291821.1"/>
    </source>
</evidence>
<dbReference type="PANTHER" id="PTHR33223">
    <property type="entry name" value="CCHC-TYPE DOMAIN-CONTAINING PROTEIN"/>
    <property type="match status" value="1"/>
</dbReference>
<protein>
    <recommendedName>
        <fullName evidence="3">Retrotransposon gag domain-containing protein</fullName>
    </recommendedName>
</protein>
<proteinExistence type="predicted"/>